<evidence type="ECO:0000256" key="6">
    <source>
        <dbReference type="ARBA" id="ARBA00022837"/>
    </source>
</evidence>
<evidence type="ECO:0000256" key="10">
    <source>
        <dbReference type="ARBA" id="ARBA00023157"/>
    </source>
</evidence>
<dbReference type="GO" id="GO:0007156">
    <property type="term" value="P:homophilic cell adhesion via plasma membrane adhesion molecules"/>
    <property type="evidence" value="ECO:0007669"/>
    <property type="project" value="InterPro"/>
</dbReference>
<dbReference type="GO" id="GO:0005886">
    <property type="term" value="C:plasma membrane"/>
    <property type="evidence" value="ECO:0007669"/>
    <property type="project" value="UniProtKB-SubCell"/>
</dbReference>
<dbReference type="GO" id="GO:0048589">
    <property type="term" value="P:developmental growth"/>
    <property type="evidence" value="ECO:0007669"/>
    <property type="project" value="UniProtKB-ARBA"/>
</dbReference>
<keyword evidence="9 13" id="KW-0472">Membrane</keyword>
<reference evidence="15 16" key="1">
    <citation type="submission" date="2020-08" db="EMBL/GenBank/DDBJ databases">
        <title>Aphidius gifuensis genome sequencing and assembly.</title>
        <authorList>
            <person name="Du Z."/>
        </authorList>
    </citation>
    <scope>NUCLEOTIDE SEQUENCE [LARGE SCALE GENOMIC DNA]</scope>
    <source>
        <strain evidence="15">YNYX2018</strain>
        <tissue evidence="15">Adults</tissue>
    </source>
</reference>
<dbReference type="GO" id="GO:0001736">
    <property type="term" value="P:establishment of planar polarity"/>
    <property type="evidence" value="ECO:0007669"/>
    <property type="project" value="UniProtKB-ARBA"/>
</dbReference>
<feature type="domain" description="Cadherin" evidence="14">
    <location>
        <begin position="173"/>
        <end position="291"/>
    </location>
</feature>
<dbReference type="GO" id="GO:0005911">
    <property type="term" value="C:cell-cell junction"/>
    <property type="evidence" value="ECO:0007669"/>
    <property type="project" value="TreeGrafter"/>
</dbReference>
<dbReference type="InterPro" id="IPR015919">
    <property type="entry name" value="Cadherin-like_sf"/>
</dbReference>
<dbReference type="GO" id="GO:0005509">
    <property type="term" value="F:calcium ion binding"/>
    <property type="evidence" value="ECO:0007669"/>
    <property type="project" value="UniProtKB-UniRule"/>
</dbReference>
<evidence type="ECO:0000256" key="8">
    <source>
        <dbReference type="ARBA" id="ARBA00022989"/>
    </source>
</evidence>
<evidence type="ECO:0000256" key="12">
    <source>
        <dbReference type="PROSITE-ProRule" id="PRU00043"/>
    </source>
</evidence>
<evidence type="ECO:0000256" key="3">
    <source>
        <dbReference type="ARBA" id="ARBA00022692"/>
    </source>
</evidence>
<comment type="subcellular location">
    <subcellularLocation>
        <location evidence="1">Cell membrane</location>
        <topology evidence="1">Single-pass type I membrane protein</topology>
    </subcellularLocation>
</comment>
<keyword evidence="5" id="KW-0677">Repeat</keyword>
<keyword evidence="3 13" id="KW-0812">Transmembrane</keyword>
<feature type="domain" description="Cadherin" evidence="14">
    <location>
        <begin position="41"/>
        <end position="139"/>
    </location>
</feature>
<organism evidence="15 16">
    <name type="scientific">Aphidius gifuensis</name>
    <name type="common">Parasitoid wasp</name>
    <dbReference type="NCBI Taxonomy" id="684658"/>
    <lineage>
        <taxon>Eukaryota</taxon>
        <taxon>Metazoa</taxon>
        <taxon>Ecdysozoa</taxon>
        <taxon>Arthropoda</taxon>
        <taxon>Hexapoda</taxon>
        <taxon>Insecta</taxon>
        <taxon>Pterygota</taxon>
        <taxon>Neoptera</taxon>
        <taxon>Endopterygota</taxon>
        <taxon>Hymenoptera</taxon>
        <taxon>Apocrita</taxon>
        <taxon>Ichneumonoidea</taxon>
        <taxon>Braconidae</taxon>
        <taxon>Aphidiinae</taxon>
        <taxon>Aphidius</taxon>
    </lineage>
</organism>
<dbReference type="GO" id="GO:0008104">
    <property type="term" value="P:intracellular protein localization"/>
    <property type="evidence" value="ECO:0007669"/>
    <property type="project" value="UniProtKB-ARBA"/>
</dbReference>
<dbReference type="AlphaFoldDB" id="A0A834XJB4"/>
<dbReference type="Gene3D" id="2.60.40.60">
    <property type="entry name" value="Cadherins"/>
    <property type="match status" value="2"/>
</dbReference>
<keyword evidence="10" id="KW-1015">Disulfide bond</keyword>
<dbReference type="PANTHER" id="PTHR24025">
    <property type="entry name" value="DESMOGLEIN FAMILY MEMBER"/>
    <property type="match status" value="1"/>
</dbReference>
<evidence type="ECO:0000256" key="2">
    <source>
        <dbReference type="ARBA" id="ARBA00022536"/>
    </source>
</evidence>
<evidence type="ECO:0000256" key="5">
    <source>
        <dbReference type="ARBA" id="ARBA00022737"/>
    </source>
</evidence>
<dbReference type="InterPro" id="IPR050971">
    <property type="entry name" value="Cadherin-domain_protein"/>
</dbReference>
<evidence type="ECO:0000313" key="16">
    <source>
        <dbReference type="Proteomes" id="UP000639338"/>
    </source>
</evidence>
<dbReference type="PROSITE" id="PS50268">
    <property type="entry name" value="CADHERIN_2"/>
    <property type="match status" value="2"/>
</dbReference>
<gene>
    <name evidence="15" type="ORF">HCN44_003703</name>
</gene>
<accession>A0A834XJB4</accession>
<protein>
    <recommendedName>
        <fullName evidence="14">Cadherin domain-containing protein</fullName>
    </recommendedName>
</protein>
<proteinExistence type="predicted"/>
<evidence type="ECO:0000256" key="11">
    <source>
        <dbReference type="ARBA" id="ARBA00023180"/>
    </source>
</evidence>
<name>A0A834XJB4_APHGI</name>
<dbReference type="CDD" id="cd11304">
    <property type="entry name" value="Cadherin_repeat"/>
    <property type="match status" value="2"/>
</dbReference>
<dbReference type="Proteomes" id="UP000639338">
    <property type="component" value="Unassembled WGS sequence"/>
</dbReference>
<sequence>MNRPIIWILLLCSEIFVISIVANKSGKLHSNNIGNLTPKFLNKIYTTSIREDAKITDSVMNVTVDNKYLTGKITYTISGENDRSFLMDPKTGEIRVNQLLDYEKKKSFNLKIKASNGTNMMITKITINIININDAKPVFNSTIQTIIQLPDDDFSLIKSPFFYSDFVYNGKCIGRFQAYDPDLNDRNVDQHIVYSLTVPNEGTVVTFNGKTLKNKYELFFIDKKDGCLRMKKPFDGPNEYWDVKKDKDSQFPFWQVFVNANDDDGSPNSLQTSLKVIVKVMERYNNHTIGI</sequence>
<keyword evidence="2" id="KW-0245">EGF-like domain</keyword>
<dbReference type="EMBL" id="JACMRX010000006">
    <property type="protein sequence ID" value="KAF7987840.1"/>
    <property type="molecule type" value="Genomic_DNA"/>
</dbReference>
<dbReference type="PRINTS" id="PR00205">
    <property type="entry name" value="CADHERIN"/>
</dbReference>
<evidence type="ECO:0000256" key="4">
    <source>
        <dbReference type="ARBA" id="ARBA00022729"/>
    </source>
</evidence>
<evidence type="ECO:0000313" key="15">
    <source>
        <dbReference type="EMBL" id="KAF7987840.1"/>
    </source>
</evidence>
<dbReference type="GO" id="GO:0007163">
    <property type="term" value="P:establishment or maintenance of cell polarity"/>
    <property type="evidence" value="ECO:0007669"/>
    <property type="project" value="UniProtKB-ARBA"/>
</dbReference>
<evidence type="ECO:0000259" key="14">
    <source>
        <dbReference type="PROSITE" id="PS50268"/>
    </source>
</evidence>
<dbReference type="FunFam" id="2.60.40.60:FF:000032">
    <property type="entry name" value="FAT atypical cadherin 1"/>
    <property type="match status" value="1"/>
</dbReference>
<dbReference type="PANTHER" id="PTHR24025:SF31">
    <property type="entry name" value="NEURAL-CADHERIN"/>
    <property type="match status" value="1"/>
</dbReference>
<keyword evidence="7" id="KW-0130">Cell adhesion</keyword>
<dbReference type="GO" id="GO:0007424">
    <property type="term" value="P:open tracheal system development"/>
    <property type="evidence" value="ECO:0007669"/>
    <property type="project" value="UniProtKB-ARBA"/>
</dbReference>
<dbReference type="SMART" id="SM00112">
    <property type="entry name" value="CA"/>
    <property type="match status" value="1"/>
</dbReference>
<keyword evidence="4" id="KW-0732">Signal</keyword>
<dbReference type="GO" id="GO:0030855">
    <property type="term" value="P:epithelial cell differentiation"/>
    <property type="evidence" value="ECO:0007669"/>
    <property type="project" value="UniProtKB-ARBA"/>
</dbReference>
<dbReference type="SUPFAM" id="SSF49313">
    <property type="entry name" value="Cadherin-like"/>
    <property type="match status" value="2"/>
</dbReference>
<keyword evidence="11" id="KW-0325">Glycoprotein</keyword>
<keyword evidence="16" id="KW-1185">Reference proteome</keyword>
<evidence type="ECO:0000256" key="13">
    <source>
        <dbReference type="SAM" id="Phobius"/>
    </source>
</evidence>
<evidence type="ECO:0000256" key="9">
    <source>
        <dbReference type="ARBA" id="ARBA00023136"/>
    </source>
</evidence>
<evidence type="ECO:0000256" key="7">
    <source>
        <dbReference type="ARBA" id="ARBA00022889"/>
    </source>
</evidence>
<keyword evidence="8 13" id="KW-1133">Transmembrane helix</keyword>
<keyword evidence="6 12" id="KW-0106">Calcium</keyword>
<evidence type="ECO:0000256" key="1">
    <source>
        <dbReference type="ARBA" id="ARBA00004251"/>
    </source>
</evidence>
<feature type="transmembrane region" description="Helical" evidence="13">
    <location>
        <begin position="6"/>
        <end position="23"/>
    </location>
</feature>
<dbReference type="Pfam" id="PF00028">
    <property type="entry name" value="Cadherin"/>
    <property type="match status" value="1"/>
</dbReference>
<comment type="caution">
    <text evidence="15">The sequence shown here is derived from an EMBL/GenBank/DDBJ whole genome shotgun (WGS) entry which is preliminary data.</text>
</comment>
<dbReference type="InterPro" id="IPR002126">
    <property type="entry name" value="Cadherin-like_dom"/>
</dbReference>